<dbReference type="Pfam" id="PF13481">
    <property type="entry name" value="AAA_25"/>
    <property type="match status" value="1"/>
</dbReference>
<accession>A0ABQ4TTS3</accession>
<dbReference type="EMBL" id="BPRA01000021">
    <property type="protein sequence ID" value="GJE57300.1"/>
    <property type="molecule type" value="Genomic_DNA"/>
</dbReference>
<evidence type="ECO:0000313" key="3">
    <source>
        <dbReference type="Proteomes" id="UP001055101"/>
    </source>
</evidence>
<comment type="caution">
    <text evidence="2">The sequence shown here is derived from an EMBL/GenBank/DDBJ whole genome shotgun (WGS) entry which is preliminary data.</text>
</comment>
<reference evidence="2" key="2">
    <citation type="submission" date="2021-08" db="EMBL/GenBank/DDBJ databases">
        <authorList>
            <person name="Tani A."/>
            <person name="Ola A."/>
            <person name="Ogura Y."/>
            <person name="Katsura K."/>
            <person name="Hayashi T."/>
        </authorList>
    </citation>
    <scope>NUCLEOTIDE SEQUENCE</scope>
    <source>
        <strain evidence="2">DSM 23674</strain>
    </source>
</reference>
<dbReference type="Gene3D" id="3.40.50.300">
    <property type="entry name" value="P-loop containing nucleotide triphosphate hydrolases"/>
    <property type="match status" value="1"/>
</dbReference>
<keyword evidence="3" id="KW-1185">Reference proteome</keyword>
<dbReference type="Proteomes" id="UP001055101">
    <property type="component" value="Unassembled WGS sequence"/>
</dbReference>
<evidence type="ECO:0000256" key="1">
    <source>
        <dbReference type="SAM" id="MobiDB-lite"/>
    </source>
</evidence>
<dbReference type="RefSeq" id="WP_238232645.1">
    <property type="nucleotide sequence ID" value="NZ_BPRA01000021.1"/>
</dbReference>
<name>A0ABQ4TTS3_9HYPH</name>
<evidence type="ECO:0000313" key="2">
    <source>
        <dbReference type="EMBL" id="GJE57300.1"/>
    </source>
</evidence>
<organism evidence="2 3">
    <name type="scientific">Methylobacterium thuringiense</name>
    <dbReference type="NCBI Taxonomy" id="1003091"/>
    <lineage>
        <taxon>Bacteria</taxon>
        <taxon>Pseudomonadati</taxon>
        <taxon>Pseudomonadota</taxon>
        <taxon>Alphaproteobacteria</taxon>
        <taxon>Hyphomicrobiales</taxon>
        <taxon>Methylobacteriaceae</taxon>
        <taxon>Methylobacterium</taxon>
    </lineage>
</organism>
<gene>
    <name evidence="2" type="ORF">EKPJFOCH_3814</name>
</gene>
<feature type="region of interest" description="Disordered" evidence="1">
    <location>
        <begin position="1"/>
        <end position="30"/>
    </location>
</feature>
<sequence length="403" mass="43163">MALNNGSEHHAPYWRESFNPPGDERDEAWAGGDPLLGFTFDGDTPPDPPRYLVKHLVPAEGVAMLGGQSGAGKTFTLIDLAVCGARGAPFFGRRIVEPFGTLIFAAEGAGTLPGRIEAARGVKADGKRLPIAWMGAVPNLADFEEVKALQPKIRAIDERMREEFGVRLGLIGIDTLAAAFALKDENDAAEAQQALRHLRMLGDPIGALVMPVHHYGKTEETGLRGSSAYRGGADAVLSVLADRNQVTGEVNERSLNLAKSRSGEEGPVAAFSLRFVQLGIDEDGDAFGACVVEPALDAPPPSTRKAPVRDPAAIVALKGAFDEAMMNDGRDVFVMGDTSGPIIRAVTVEQIRPEFRRRYASGEIDSDKAANTVRQALKRGLAACTKHGFRTGVWGGEEWLWKA</sequence>
<dbReference type="SUPFAM" id="SSF52540">
    <property type="entry name" value="P-loop containing nucleoside triphosphate hydrolases"/>
    <property type="match status" value="1"/>
</dbReference>
<protein>
    <recommendedName>
        <fullName evidence="4">AAA domain-containing protein</fullName>
    </recommendedName>
</protein>
<reference evidence="2" key="1">
    <citation type="journal article" date="2021" name="Front. Microbiol.">
        <title>Comprehensive Comparative Genomics and Phenotyping of Methylobacterium Species.</title>
        <authorList>
            <person name="Alessa O."/>
            <person name="Ogura Y."/>
            <person name="Fujitani Y."/>
            <person name="Takami H."/>
            <person name="Hayashi T."/>
            <person name="Sahin N."/>
            <person name="Tani A."/>
        </authorList>
    </citation>
    <scope>NUCLEOTIDE SEQUENCE</scope>
    <source>
        <strain evidence="2">DSM 23674</strain>
    </source>
</reference>
<evidence type="ECO:0008006" key="4">
    <source>
        <dbReference type="Google" id="ProtNLM"/>
    </source>
</evidence>
<proteinExistence type="predicted"/>
<dbReference type="InterPro" id="IPR027417">
    <property type="entry name" value="P-loop_NTPase"/>
</dbReference>